<dbReference type="InterPro" id="IPR001647">
    <property type="entry name" value="HTH_TetR"/>
</dbReference>
<feature type="domain" description="HTH tetR-type" evidence="9">
    <location>
        <begin position="8"/>
        <end position="68"/>
    </location>
</feature>
<dbReference type="SUPFAM" id="SSF46689">
    <property type="entry name" value="Homeodomain-like"/>
    <property type="match status" value="1"/>
</dbReference>
<dbReference type="HAMAP" id="MF_00768">
    <property type="entry name" value="HTH_type_BetI"/>
    <property type="match status" value="1"/>
</dbReference>
<dbReference type="PRINTS" id="PR00455">
    <property type="entry name" value="HTHTETR"/>
</dbReference>
<dbReference type="NCBIfam" id="NF001978">
    <property type="entry name" value="PRK00767.1"/>
    <property type="match status" value="1"/>
</dbReference>
<comment type="function">
    <text evidence="7">Repressor involved in choline regulation of the bet genes.</text>
</comment>
<dbReference type="RefSeq" id="WP_183703512.1">
    <property type="nucleotide sequence ID" value="NZ_JACHFE010000005.1"/>
</dbReference>
<evidence type="ECO:0000256" key="6">
    <source>
        <dbReference type="ARBA" id="ARBA00024936"/>
    </source>
</evidence>
<keyword evidence="2 7" id="KW-0678">Repressor</keyword>
<feature type="DNA-binding region" description="H-T-H motif" evidence="7 8">
    <location>
        <begin position="31"/>
        <end position="50"/>
    </location>
</feature>
<accession>A0A840UKG8</accession>
<evidence type="ECO:0000256" key="8">
    <source>
        <dbReference type="PROSITE-ProRule" id="PRU00335"/>
    </source>
</evidence>
<keyword evidence="4 7" id="KW-0238">DNA-binding</keyword>
<gene>
    <name evidence="7" type="primary">betI</name>
    <name evidence="10" type="ORF">HNR38_002090</name>
</gene>
<dbReference type="Proteomes" id="UP000591735">
    <property type="component" value="Unassembled WGS sequence"/>
</dbReference>
<dbReference type="Pfam" id="PF13977">
    <property type="entry name" value="TetR_C_6"/>
    <property type="match status" value="1"/>
</dbReference>
<organism evidence="10 11">
    <name type="scientific">Marinobacter oulmenensis</name>
    <dbReference type="NCBI Taxonomy" id="643747"/>
    <lineage>
        <taxon>Bacteria</taxon>
        <taxon>Pseudomonadati</taxon>
        <taxon>Pseudomonadota</taxon>
        <taxon>Gammaproteobacteria</taxon>
        <taxon>Pseudomonadales</taxon>
        <taxon>Marinobacteraceae</taxon>
        <taxon>Marinobacter</taxon>
    </lineage>
</organism>
<dbReference type="GO" id="GO:0003700">
    <property type="term" value="F:DNA-binding transcription factor activity"/>
    <property type="evidence" value="ECO:0007669"/>
    <property type="project" value="UniProtKB-UniRule"/>
</dbReference>
<dbReference type="Gene3D" id="1.10.357.10">
    <property type="entry name" value="Tetracycline Repressor, domain 2"/>
    <property type="match status" value="1"/>
</dbReference>
<reference evidence="10 11" key="1">
    <citation type="submission" date="2020-08" db="EMBL/GenBank/DDBJ databases">
        <title>Genomic Encyclopedia of Type Strains, Phase IV (KMG-IV): sequencing the most valuable type-strain genomes for metagenomic binning, comparative biology and taxonomic classification.</title>
        <authorList>
            <person name="Goeker M."/>
        </authorList>
    </citation>
    <scope>NUCLEOTIDE SEQUENCE [LARGE SCALE GENOMIC DNA]</scope>
    <source>
        <strain evidence="10 11">DSM 22359</strain>
    </source>
</reference>
<evidence type="ECO:0000256" key="5">
    <source>
        <dbReference type="ARBA" id="ARBA00023163"/>
    </source>
</evidence>
<dbReference type="InterPro" id="IPR017757">
    <property type="entry name" value="Tscrpt_rep_BetI"/>
</dbReference>
<dbReference type="EMBL" id="JACHFE010000005">
    <property type="protein sequence ID" value="MBB5321596.1"/>
    <property type="molecule type" value="Genomic_DNA"/>
</dbReference>
<dbReference type="PANTHER" id="PTHR30055:SF234">
    <property type="entry name" value="HTH-TYPE TRANSCRIPTIONAL REGULATOR BETI"/>
    <property type="match status" value="1"/>
</dbReference>
<dbReference type="Pfam" id="PF00440">
    <property type="entry name" value="TetR_N"/>
    <property type="match status" value="1"/>
</dbReference>
<name>A0A840UKG8_9GAMM</name>
<comment type="pathway">
    <text evidence="1 7">Amine and polyamine biosynthesis; betaine biosynthesis via choline pathway [regulation].</text>
</comment>
<dbReference type="AlphaFoldDB" id="A0A840UKG8"/>
<evidence type="ECO:0000256" key="3">
    <source>
        <dbReference type="ARBA" id="ARBA00023015"/>
    </source>
</evidence>
<evidence type="ECO:0000259" key="9">
    <source>
        <dbReference type="PROSITE" id="PS50977"/>
    </source>
</evidence>
<dbReference type="NCBIfam" id="TIGR03384">
    <property type="entry name" value="betaine_BetI"/>
    <property type="match status" value="1"/>
</dbReference>
<dbReference type="GO" id="GO:0000976">
    <property type="term" value="F:transcription cis-regulatory region binding"/>
    <property type="evidence" value="ECO:0007669"/>
    <property type="project" value="TreeGrafter"/>
</dbReference>
<evidence type="ECO:0000256" key="7">
    <source>
        <dbReference type="HAMAP-Rule" id="MF_00768"/>
    </source>
</evidence>
<dbReference type="SUPFAM" id="SSF48498">
    <property type="entry name" value="Tetracyclin repressor-like, C-terminal domain"/>
    <property type="match status" value="1"/>
</dbReference>
<dbReference type="InterPro" id="IPR023772">
    <property type="entry name" value="DNA-bd_HTH_TetR-type_CS"/>
</dbReference>
<evidence type="ECO:0000313" key="11">
    <source>
        <dbReference type="Proteomes" id="UP000591735"/>
    </source>
</evidence>
<dbReference type="InterPro" id="IPR050109">
    <property type="entry name" value="HTH-type_TetR-like_transc_reg"/>
</dbReference>
<dbReference type="InterPro" id="IPR009057">
    <property type="entry name" value="Homeodomain-like_sf"/>
</dbReference>
<keyword evidence="11" id="KW-1185">Reference proteome</keyword>
<dbReference type="InterPro" id="IPR039538">
    <property type="entry name" value="BetI_C"/>
</dbReference>
<evidence type="ECO:0000256" key="4">
    <source>
        <dbReference type="ARBA" id="ARBA00023125"/>
    </source>
</evidence>
<comment type="caution">
    <text evidence="10">The sequence shown here is derived from an EMBL/GenBank/DDBJ whole genome shotgun (WGS) entry which is preliminary data.</text>
</comment>
<sequence length="197" mass="22155">MPKVGMKDTRRQQLIDATMASIAELGMQNTTIVSISKRAGLSSGIISHYFGGKQGLIEAALRHLLDQLGKELRERMKQTDGSVDQRLDCIIESNFSEFQRSALAAKTWLSFWSRAMHEPGLQRLQQINNARLYSNLRYSFAQVLSPRDATEAARQTAAMIDGFWLRSALSLDPSEHFQAGERLCKKFVHETLAQARA</sequence>
<dbReference type="InterPro" id="IPR036271">
    <property type="entry name" value="Tet_transcr_reg_TetR-rel_C_sf"/>
</dbReference>
<protein>
    <recommendedName>
        <fullName evidence="7">HTH-type transcriptional regulator BetI</fullName>
    </recommendedName>
</protein>
<evidence type="ECO:0000256" key="1">
    <source>
        <dbReference type="ARBA" id="ARBA00004719"/>
    </source>
</evidence>
<dbReference type="UniPathway" id="UPA00529"/>
<dbReference type="PROSITE" id="PS50977">
    <property type="entry name" value="HTH_TETR_2"/>
    <property type="match status" value="1"/>
</dbReference>
<dbReference type="PANTHER" id="PTHR30055">
    <property type="entry name" value="HTH-TYPE TRANSCRIPTIONAL REGULATOR RUTR"/>
    <property type="match status" value="1"/>
</dbReference>
<dbReference type="GO" id="GO:0045892">
    <property type="term" value="P:negative regulation of DNA-templated transcription"/>
    <property type="evidence" value="ECO:0007669"/>
    <property type="project" value="UniProtKB-UniRule"/>
</dbReference>
<proteinExistence type="inferred from homology"/>
<evidence type="ECO:0000256" key="2">
    <source>
        <dbReference type="ARBA" id="ARBA00022491"/>
    </source>
</evidence>
<comment type="function">
    <text evidence="6">Repressor involved in the biosynthesis of the osmoprotectant glycine betaine. It represses transcription of the choline transporter BetT and the genes of BetAB involved in the synthesis of glycine betaine.</text>
</comment>
<dbReference type="GO" id="GO:0019285">
    <property type="term" value="P:glycine betaine biosynthetic process from choline"/>
    <property type="evidence" value="ECO:0007669"/>
    <property type="project" value="UniProtKB-UniRule"/>
</dbReference>
<keyword evidence="5 7" id="KW-0804">Transcription</keyword>
<evidence type="ECO:0000313" key="10">
    <source>
        <dbReference type="EMBL" id="MBB5321596.1"/>
    </source>
</evidence>
<dbReference type="PROSITE" id="PS01081">
    <property type="entry name" value="HTH_TETR_1"/>
    <property type="match status" value="1"/>
</dbReference>
<keyword evidence="3 7" id="KW-0805">Transcription regulation</keyword>